<dbReference type="Proteomes" id="UP000294597">
    <property type="component" value="Unassembled WGS sequence"/>
</dbReference>
<keyword evidence="3" id="KW-0378">Hydrolase</keyword>
<accession>A0A4R5D2Q7</accession>
<dbReference type="PANTHER" id="PTHR39181:SF1">
    <property type="entry name" value="TYROSINE-PROTEIN PHOSPHATASE YWQE"/>
    <property type="match status" value="1"/>
</dbReference>
<comment type="caution">
    <text evidence="5">The sequence shown here is derived from an EMBL/GenBank/DDBJ whole genome shotgun (WGS) entry which is preliminary data.</text>
</comment>
<sequence>MFFFSKNKPVLKDLIPEGHIDIHSHLLPGIDDGAQTFEDTLRLTKALQGFGVTEFITTPHIIQHVWENTHEGILSKKTATVLELEQSNIKVPFKAAAEYLMDDQFLRLFQSHDLLTLKDNYVLVEMSYINAPIQLYSILFDLQVAGYIPVLAHPERYLFYHNNFNEYAKLKRAGCLFQLNLLSVVGYYGPQITTIAEQLLSKGMYTYVGSDVHHDRHIAAFDQEVKLKDVATLKEAIGNNQFFKTEVKE</sequence>
<proteinExistence type="inferred from homology"/>
<dbReference type="GO" id="GO:0030145">
    <property type="term" value="F:manganese ion binding"/>
    <property type="evidence" value="ECO:0007669"/>
    <property type="project" value="InterPro"/>
</dbReference>
<keyword evidence="6" id="KW-1185">Reference proteome</keyword>
<dbReference type="PANTHER" id="PTHR39181">
    <property type="entry name" value="TYROSINE-PROTEIN PHOSPHATASE YWQE"/>
    <property type="match status" value="1"/>
</dbReference>
<dbReference type="Pfam" id="PF19567">
    <property type="entry name" value="CpsB_CapC"/>
    <property type="match status" value="1"/>
</dbReference>
<reference evidence="5 6" key="1">
    <citation type="submission" date="2019-03" db="EMBL/GenBank/DDBJ databases">
        <title>Flavobacterium TSA-D2 sp. nov., isolated from arctic soil.</title>
        <authorList>
            <person name="Chaudhary D.K."/>
        </authorList>
    </citation>
    <scope>NUCLEOTIDE SEQUENCE [LARGE SCALE GENOMIC DNA]</scope>
    <source>
        <strain evidence="5 6">TSA-D2</strain>
    </source>
</reference>
<protein>
    <recommendedName>
        <fullName evidence="2">protein-tyrosine-phosphatase</fullName>
        <ecNumber evidence="2">3.1.3.48</ecNumber>
    </recommendedName>
</protein>
<dbReference type="EC" id="3.1.3.48" evidence="2"/>
<organism evidence="5 6">
    <name type="scientific">Flavobacterium hiemivividum</name>
    <dbReference type="NCBI Taxonomy" id="2541734"/>
    <lineage>
        <taxon>Bacteria</taxon>
        <taxon>Pseudomonadati</taxon>
        <taxon>Bacteroidota</taxon>
        <taxon>Flavobacteriia</taxon>
        <taxon>Flavobacteriales</taxon>
        <taxon>Flavobacteriaceae</taxon>
        <taxon>Flavobacterium</taxon>
    </lineage>
</organism>
<dbReference type="InterPro" id="IPR016195">
    <property type="entry name" value="Pol/histidinol_Pase-like"/>
</dbReference>
<evidence type="ECO:0000256" key="1">
    <source>
        <dbReference type="ARBA" id="ARBA00005750"/>
    </source>
</evidence>
<dbReference type="GO" id="GO:0004725">
    <property type="term" value="F:protein tyrosine phosphatase activity"/>
    <property type="evidence" value="ECO:0007669"/>
    <property type="project" value="UniProtKB-EC"/>
</dbReference>
<dbReference type="InterPro" id="IPR016667">
    <property type="entry name" value="Caps_polysacc_synth_CpsB/CapC"/>
</dbReference>
<evidence type="ECO:0000256" key="2">
    <source>
        <dbReference type="ARBA" id="ARBA00013064"/>
    </source>
</evidence>
<dbReference type="AlphaFoldDB" id="A0A4R5D2Q7"/>
<name>A0A4R5D2Q7_9FLAO</name>
<comment type="catalytic activity">
    <reaction evidence="4">
        <text>O-phospho-L-tyrosyl-[protein] + H2O = L-tyrosyl-[protein] + phosphate</text>
        <dbReference type="Rhea" id="RHEA:10684"/>
        <dbReference type="Rhea" id="RHEA-COMP:10136"/>
        <dbReference type="Rhea" id="RHEA-COMP:20101"/>
        <dbReference type="ChEBI" id="CHEBI:15377"/>
        <dbReference type="ChEBI" id="CHEBI:43474"/>
        <dbReference type="ChEBI" id="CHEBI:46858"/>
        <dbReference type="ChEBI" id="CHEBI:61978"/>
        <dbReference type="EC" id="3.1.3.48"/>
    </reaction>
</comment>
<evidence type="ECO:0000256" key="4">
    <source>
        <dbReference type="ARBA" id="ARBA00051722"/>
    </source>
</evidence>
<evidence type="ECO:0000313" key="5">
    <source>
        <dbReference type="EMBL" id="TDE04565.1"/>
    </source>
</evidence>
<dbReference type="EMBL" id="SMFO01000004">
    <property type="protein sequence ID" value="TDE04565.1"/>
    <property type="molecule type" value="Genomic_DNA"/>
</dbReference>
<evidence type="ECO:0000256" key="3">
    <source>
        <dbReference type="ARBA" id="ARBA00022801"/>
    </source>
</evidence>
<dbReference type="SUPFAM" id="SSF89550">
    <property type="entry name" value="PHP domain-like"/>
    <property type="match status" value="1"/>
</dbReference>
<dbReference type="Gene3D" id="3.20.20.140">
    <property type="entry name" value="Metal-dependent hydrolases"/>
    <property type="match status" value="1"/>
</dbReference>
<comment type="similarity">
    <text evidence="1">Belongs to the metallo-dependent hydrolases superfamily. CpsB/CapC family.</text>
</comment>
<gene>
    <name evidence="5" type="ORF">E0F98_07915</name>
</gene>
<dbReference type="RefSeq" id="WP_132110211.1">
    <property type="nucleotide sequence ID" value="NZ_SMFO01000004.1"/>
</dbReference>
<evidence type="ECO:0000313" key="6">
    <source>
        <dbReference type="Proteomes" id="UP000294597"/>
    </source>
</evidence>